<proteinExistence type="predicted"/>
<organism evidence="1 2">
    <name type="scientific">Dentiscutata heterogama</name>
    <dbReference type="NCBI Taxonomy" id="1316150"/>
    <lineage>
        <taxon>Eukaryota</taxon>
        <taxon>Fungi</taxon>
        <taxon>Fungi incertae sedis</taxon>
        <taxon>Mucoromycota</taxon>
        <taxon>Glomeromycotina</taxon>
        <taxon>Glomeromycetes</taxon>
        <taxon>Diversisporales</taxon>
        <taxon>Gigasporaceae</taxon>
        <taxon>Dentiscutata</taxon>
    </lineage>
</organism>
<feature type="non-terminal residue" evidence="1">
    <location>
        <position position="141"/>
    </location>
</feature>
<dbReference type="Proteomes" id="UP000789702">
    <property type="component" value="Unassembled WGS sequence"/>
</dbReference>
<feature type="non-terminal residue" evidence="1">
    <location>
        <position position="1"/>
    </location>
</feature>
<sequence>EDMDVEPAEGLEAILDDSALKRLKMTSDDIRIKNTDLPERMLLRSEIDQTRKLTDAEIEEATKMISEDLAYFNEQRPTNQFMVAVKRVLKCLGQEFFEVPYIYTYRRDYIAEFDDDFSKPPREILTRADLWHIYDLEYKYR</sequence>
<evidence type="ECO:0000313" key="2">
    <source>
        <dbReference type="Proteomes" id="UP000789702"/>
    </source>
</evidence>
<protein>
    <submittedName>
        <fullName evidence="1">10098_t:CDS:1</fullName>
    </submittedName>
</protein>
<dbReference type="EMBL" id="CAJVPU010054399">
    <property type="protein sequence ID" value="CAG8766895.1"/>
    <property type="molecule type" value="Genomic_DNA"/>
</dbReference>
<evidence type="ECO:0000313" key="1">
    <source>
        <dbReference type="EMBL" id="CAG8766895.1"/>
    </source>
</evidence>
<reference evidence="1" key="1">
    <citation type="submission" date="2021-06" db="EMBL/GenBank/DDBJ databases">
        <authorList>
            <person name="Kallberg Y."/>
            <person name="Tangrot J."/>
            <person name="Rosling A."/>
        </authorList>
    </citation>
    <scope>NUCLEOTIDE SEQUENCE</scope>
    <source>
        <strain evidence="1">IL203A</strain>
    </source>
</reference>
<gene>
    <name evidence="1" type="ORF">DHETER_LOCUS15616</name>
</gene>
<keyword evidence="2" id="KW-1185">Reference proteome</keyword>
<accession>A0ACA9QW79</accession>
<comment type="caution">
    <text evidence="1">The sequence shown here is derived from an EMBL/GenBank/DDBJ whole genome shotgun (WGS) entry which is preliminary data.</text>
</comment>
<name>A0ACA9QW79_9GLOM</name>